<evidence type="ECO:0000313" key="1">
    <source>
        <dbReference type="EMBL" id="RZU45190.1"/>
    </source>
</evidence>
<comment type="caution">
    <text evidence="1">The sequence shown here is derived from an EMBL/GenBank/DDBJ whole genome shotgun (WGS) entry which is preliminary data.</text>
</comment>
<keyword evidence="2" id="KW-1185">Reference proteome</keyword>
<gene>
    <name evidence="1" type="ORF">EV700_2005</name>
</gene>
<dbReference type="PIRSF" id="PIRSF029730">
    <property type="entry name" value="UCP029730"/>
    <property type="match status" value="1"/>
</dbReference>
<dbReference type="SUPFAM" id="SSF53187">
    <property type="entry name" value="Zn-dependent exopeptidases"/>
    <property type="match status" value="1"/>
</dbReference>
<dbReference type="GO" id="GO:0016787">
    <property type="term" value="F:hydrolase activity"/>
    <property type="evidence" value="ECO:0007669"/>
    <property type="project" value="UniProtKB-KW"/>
</dbReference>
<accession>A0A4Q7Z4C2</accession>
<keyword evidence="1" id="KW-0378">Hydrolase</keyword>
<dbReference type="InterPro" id="IPR007709">
    <property type="entry name" value="N-FG_amidohydro"/>
</dbReference>
<dbReference type="EMBL" id="SHKX01000012">
    <property type="protein sequence ID" value="RZU45190.1"/>
    <property type="molecule type" value="Genomic_DNA"/>
</dbReference>
<dbReference type="Pfam" id="PF05013">
    <property type="entry name" value="FGase"/>
    <property type="match status" value="1"/>
</dbReference>
<dbReference type="OrthoDB" id="9815326at2"/>
<dbReference type="Gene3D" id="3.40.630.40">
    <property type="entry name" value="Zn-dependent exopeptidases"/>
    <property type="match status" value="1"/>
</dbReference>
<sequence length="261" mass="28797">MSDIPPLLGRDDPSVFDVERPAGTSPFLLIADHAGRHIPRQLGQLGLTPADLQRHIAWDIGIAGLAGQMAARLDACLIRQNYSRLVIDCNRPLLARDSIAAHSENTTIPGNQDLTPADGSVRAHAIFHPYHNRIRQELQARKQAGRVTILISLHSFTPVYKGVNRLWHAGVLYHRDTRLALPLLDLLRREPGLVIGDNEPYAVSDATDYSIPVHGERNGLPHVELEIRQDLISTAAGQRAWADRLIRLLPLAAEIALSQNA</sequence>
<dbReference type="AlphaFoldDB" id="A0A4Q7Z4C2"/>
<dbReference type="RefSeq" id="WP_130413287.1">
    <property type="nucleotide sequence ID" value="NZ_SHKX01000012.1"/>
</dbReference>
<protein>
    <submittedName>
        <fullName evidence="1">Putative N-formylglutamate amidohydrolase</fullName>
    </submittedName>
</protein>
<proteinExistence type="predicted"/>
<evidence type="ECO:0000313" key="2">
    <source>
        <dbReference type="Proteomes" id="UP000292423"/>
    </source>
</evidence>
<organism evidence="1 2">
    <name type="scientific">Fluviicoccus keumensis</name>
    <dbReference type="NCBI Taxonomy" id="1435465"/>
    <lineage>
        <taxon>Bacteria</taxon>
        <taxon>Pseudomonadati</taxon>
        <taxon>Pseudomonadota</taxon>
        <taxon>Gammaproteobacteria</taxon>
        <taxon>Moraxellales</taxon>
        <taxon>Moraxellaceae</taxon>
        <taxon>Fluviicoccus</taxon>
    </lineage>
</organism>
<dbReference type="Proteomes" id="UP000292423">
    <property type="component" value="Unassembled WGS sequence"/>
</dbReference>
<name>A0A4Q7Z4C2_9GAMM</name>
<dbReference type="InterPro" id="IPR011227">
    <property type="entry name" value="UCP029730"/>
</dbReference>
<reference evidence="1 2" key="1">
    <citation type="submission" date="2019-02" db="EMBL/GenBank/DDBJ databases">
        <title>Genomic Encyclopedia of Type Strains, Phase IV (KMG-IV): sequencing the most valuable type-strain genomes for metagenomic binning, comparative biology and taxonomic classification.</title>
        <authorList>
            <person name="Goeker M."/>
        </authorList>
    </citation>
    <scope>NUCLEOTIDE SEQUENCE [LARGE SCALE GENOMIC DNA]</scope>
    <source>
        <strain evidence="1 2">DSM 105135</strain>
    </source>
</reference>